<evidence type="ECO:0000256" key="1">
    <source>
        <dbReference type="SAM" id="MobiDB-lite"/>
    </source>
</evidence>
<proteinExistence type="predicted"/>
<dbReference type="OrthoDB" id="2015992at2759"/>
<dbReference type="EMBL" id="RXIC02000022">
    <property type="protein sequence ID" value="KAB1216707.1"/>
    <property type="molecule type" value="Genomic_DNA"/>
</dbReference>
<feature type="region of interest" description="Disordered" evidence="1">
    <location>
        <begin position="1"/>
        <end position="51"/>
    </location>
</feature>
<sequence>MHSLQLESDEERRNFGDVQARRGAAERFRRGEKEFRRGSGGEEREKEVCPAEMVKEREKKFGEGETQAWKKGGAQASRESQLCKQMSQLICSSCLVIGRHMGRGGGNTKSLQRQGIGGNPSLILALSYSLQIMAEGVIAVTPNEVSLDALVSPAGVISISQAALESLIFAG</sequence>
<accession>A0A6A1VXU6</accession>
<organism evidence="2 3">
    <name type="scientific">Morella rubra</name>
    <name type="common">Chinese bayberry</name>
    <dbReference type="NCBI Taxonomy" id="262757"/>
    <lineage>
        <taxon>Eukaryota</taxon>
        <taxon>Viridiplantae</taxon>
        <taxon>Streptophyta</taxon>
        <taxon>Embryophyta</taxon>
        <taxon>Tracheophyta</taxon>
        <taxon>Spermatophyta</taxon>
        <taxon>Magnoliopsida</taxon>
        <taxon>eudicotyledons</taxon>
        <taxon>Gunneridae</taxon>
        <taxon>Pentapetalae</taxon>
        <taxon>rosids</taxon>
        <taxon>fabids</taxon>
        <taxon>Fagales</taxon>
        <taxon>Myricaceae</taxon>
        <taxon>Morella</taxon>
    </lineage>
</organism>
<dbReference type="GO" id="GO:0016874">
    <property type="term" value="F:ligase activity"/>
    <property type="evidence" value="ECO:0007669"/>
    <property type="project" value="UniProtKB-KW"/>
</dbReference>
<evidence type="ECO:0000313" key="3">
    <source>
        <dbReference type="Proteomes" id="UP000516437"/>
    </source>
</evidence>
<keyword evidence="2" id="KW-0436">Ligase</keyword>
<gene>
    <name evidence="2" type="ORF">CJ030_MR4G015990</name>
</gene>
<feature type="compositionally biased region" description="Basic and acidic residues" evidence="1">
    <location>
        <begin position="10"/>
        <end position="51"/>
    </location>
</feature>
<comment type="caution">
    <text evidence="2">The sequence shown here is derived from an EMBL/GenBank/DDBJ whole genome shotgun (WGS) entry which is preliminary data.</text>
</comment>
<keyword evidence="3" id="KW-1185">Reference proteome</keyword>
<dbReference type="AlphaFoldDB" id="A0A6A1VXU6"/>
<reference evidence="2 3" key="1">
    <citation type="journal article" date="2019" name="Plant Biotechnol. J.">
        <title>The red bayberry genome and genetic basis of sex determination.</title>
        <authorList>
            <person name="Jia H.M."/>
            <person name="Jia H.J."/>
            <person name="Cai Q.L."/>
            <person name="Wang Y."/>
            <person name="Zhao H.B."/>
            <person name="Yang W.F."/>
            <person name="Wang G.Y."/>
            <person name="Li Y.H."/>
            <person name="Zhan D.L."/>
            <person name="Shen Y.T."/>
            <person name="Niu Q.F."/>
            <person name="Chang L."/>
            <person name="Qiu J."/>
            <person name="Zhao L."/>
            <person name="Xie H.B."/>
            <person name="Fu W.Y."/>
            <person name="Jin J."/>
            <person name="Li X.W."/>
            <person name="Jiao Y."/>
            <person name="Zhou C.C."/>
            <person name="Tu T."/>
            <person name="Chai C.Y."/>
            <person name="Gao J.L."/>
            <person name="Fan L.J."/>
            <person name="van de Weg E."/>
            <person name="Wang J.Y."/>
            <person name="Gao Z.S."/>
        </authorList>
    </citation>
    <scope>NUCLEOTIDE SEQUENCE [LARGE SCALE GENOMIC DNA]</scope>
    <source>
        <tissue evidence="2">Leaves</tissue>
    </source>
</reference>
<name>A0A6A1VXU6_9ROSI</name>
<protein>
    <submittedName>
        <fullName evidence="2">5-formyltetrahydrofolate cyclo-ligase, mitochondrial</fullName>
    </submittedName>
</protein>
<evidence type="ECO:0000313" key="2">
    <source>
        <dbReference type="EMBL" id="KAB1216707.1"/>
    </source>
</evidence>
<dbReference type="Proteomes" id="UP000516437">
    <property type="component" value="Chromosome 4"/>
</dbReference>